<keyword evidence="1" id="KW-0235">DNA replication</keyword>
<dbReference type="InterPro" id="IPR000989">
    <property type="entry name" value="Rep"/>
</dbReference>
<evidence type="ECO:0008006" key="3">
    <source>
        <dbReference type="Google" id="ProtNLM"/>
    </source>
</evidence>
<evidence type="ECO:0000313" key="2">
    <source>
        <dbReference type="EMBL" id="GAI88857.1"/>
    </source>
</evidence>
<reference evidence="2" key="1">
    <citation type="journal article" date="2014" name="Front. Microbiol.">
        <title>High frequency of phylogenetically diverse reductive dehalogenase-homologous genes in deep subseafloor sedimentary metagenomes.</title>
        <authorList>
            <person name="Kawai M."/>
            <person name="Futagami T."/>
            <person name="Toyoda A."/>
            <person name="Takaki Y."/>
            <person name="Nishi S."/>
            <person name="Hori S."/>
            <person name="Arai W."/>
            <person name="Tsubouchi T."/>
            <person name="Morono Y."/>
            <person name="Uchiyama I."/>
            <person name="Ito T."/>
            <person name="Fujiyama A."/>
            <person name="Inagaki F."/>
            <person name="Takami H."/>
        </authorList>
    </citation>
    <scope>NUCLEOTIDE SEQUENCE</scope>
    <source>
        <strain evidence="2">Expedition CK06-06</strain>
    </source>
</reference>
<protein>
    <recommendedName>
        <fullName evidence="3">Replication protein</fullName>
    </recommendedName>
</protein>
<dbReference type="GO" id="GO:0003677">
    <property type="term" value="F:DNA binding"/>
    <property type="evidence" value="ECO:0007669"/>
    <property type="project" value="InterPro"/>
</dbReference>
<sequence>QAIPPDWVHPNARHDRVRRKLDAALTSSWLNYVPKRGFYPPRTARRIRQCNLTHGVMHAYEDEARWLVLPLTCNSVACPLCARLRSIDRAHRSARIPGLADANLRWITLTIQNPPPGQLIDFLDRMGQAFRFLRHNKSGEAWSRHVRGYLWAIEVTHNLKADTWHPHIHVLYDGSYWPRAALKDAWQSRCGRQGLAGDVRIGLAHNRGRPIESTQDKMAAVIEVCKYVVKPLSEGSFIPDRIAELLDALHRRRTHGSAGSLALPRDPETP</sequence>
<feature type="non-terminal residue" evidence="2">
    <location>
        <position position="270"/>
    </location>
</feature>
<proteinExistence type="predicted"/>
<accession>X1S740</accession>
<dbReference type="GO" id="GO:0006260">
    <property type="term" value="P:DNA replication"/>
    <property type="evidence" value="ECO:0007669"/>
    <property type="project" value="UniProtKB-KW"/>
</dbReference>
<gene>
    <name evidence="2" type="ORF">S12H4_36043</name>
</gene>
<name>X1S740_9ZZZZ</name>
<dbReference type="Pfam" id="PF01446">
    <property type="entry name" value="Rep_1"/>
    <property type="match status" value="1"/>
</dbReference>
<dbReference type="AlphaFoldDB" id="X1S740"/>
<organism evidence="2">
    <name type="scientific">marine sediment metagenome</name>
    <dbReference type="NCBI Taxonomy" id="412755"/>
    <lineage>
        <taxon>unclassified sequences</taxon>
        <taxon>metagenomes</taxon>
        <taxon>ecological metagenomes</taxon>
    </lineage>
</organism>
<evidence type="ECO:0000256" key="1">
    <source>
        <dbReference type="ARBA" id="ARBA00022705"/>
    </source>
</evidence>
<feature type="non-terminal residue" evidence="2">
    <location>
        <position position="1"/>
    </location>
</feature>
<comment type="caution">
    <text evidence="2">The sequence shown here is derived from an EMBL/GenBank/DDBJ whole genome shotgun (WGS) entry which is preliminary data.</text>
</comment>
<dbReference type="EMBL" id="BARW01021456">
    <property type="protein sequence ID" value="GAI88857.1"/>
    <property type="molecule type" value="Genomic_DNA"/>
</dbReference>